<dbReference type="WBParaSite" id="L893_g11292.t1">
    <property type="protein sequence ID" value="L893_g11292.t1"/>
    <property type="gene ID" value="L893_g11292"/>
</dbReference>
<keyword evidence="1" id="KW-1185">Reference proteome</keyword>
<evidence type="ECO:0000313" key="2">
    <source>
        <dbReference type="WBParaSite" id="L893_g11292.t1"/>
    </source>
</evidence>
<name>A0A1I7Y0U9_9BILA</name>
<dbReference type="Proteomes" id="UP000095287">
    <property type="component" value="Unplaced"/>
</dbReference>
<evidence type="ECO:0000313" key="1">
    <source>
        <dbReference type="Proteomes" id="UP000095287"/>
    </source>
</evidence>
<organism evidence="1 2">
    <name type="scientific">Steinernema glaseri</name>
    <dbReference type="NCBI Taxonomy" id="37863"/>
    <lineage>
        <taxon>Eukaryota</taxon>
        <taxon>Metazoa</taxon>
        <taxon>Ecdysozoa</taxon>
        <taxon>Nematoda</taxon>
        <taxon>Chromadorea</taxon>
        <taxon>Rhabditida</taxon>
        <taxon>Tylenchina</taxon>
        <taxon>Panagrolaimomorpha</taxon>
        <taxon>Strongyloidoidea</taxon>
        <taxon>Steinernematidae</taxon>
        <taxon>Steinernema</taxon>
    </lineage>
</organism>
<reference evidence="2" key="1">
    <citation type="submission" date="2016-11" db="UniProtKB">
        <authorList>
            <consortium name="WormBaseParasite"/>
        </authorList>
    </citation>
    <scope>IDENTIFICATION</scope>
</reference>
<protein>
    <submittedName>
        <fullName evidence="2">Uncharacterized protein</fullName>
    </submittedName>
</protein>
<proteinExistence type="predicted"/>
<sequence>MIFQKHRNISHFQGVCPKGLIIIVMNHDPSREKAVQALGTSDNIDPLYPLLNRRSRRGSPLPTRKKQRQEGLGVIRLLSNQSDWNRKAPLKRLERNMATRLVGFTRRSISISLVRRATCARQPIDHAATRTETRKGRFMAVVNGGEGEVGAKKLFLLMPSERRGDDPKGYIWQMEEAVALEASEAFGAFSTREHGAYTP</sequence>
<accession>A0A1I7Y0U9</accession>
<dbReference type="AlphaFoldDB" id="A0A1I7Y0U9"/>